<dbReference type="InterPro" id="IPR034032">
    <property type="entry name" value="Zn_MMP-like_bac"/>
</dbReference>
<dbReference type="RefSeq" id="WP_073067064.1">
    <property type="nucleotide sequence ID" value="NZ_FQUS01000021.1"/>
</dbReference>
<organism evidence="4 5">
    <name type="scientific">Fodinibius roseus</name>
    <dbReference type="NCBI Taxonomy" id="1194090"/>
    <lineage>
        <taxon>Bacteria</taxon>
        <taxon>Pseudomonadati</taxon>
        <taxon>Balneolota</taxon>
        <taxon>Balneolia</taxon>
        <taxon>Balneolales</taxon>
        <taxon>Balneolaceae</taxon>
        <taxon>Fodinibius</taxon>
    </lineage>
</organism>
<feature type="chain" id="PRO_5012251585" description="Zinc-dependent metalloprotease" evidence="1">
    <location>
        <begin position="20"/>
        <end position="880"/>
    </location>
</feature>
<dbReference type="Proteomes" id="UP000184041">
    <property type="component" value="Unassembled WGS sequence"/>
</dbReference>
<dbReference type="InterPro" id="IPR024079">
    <property type="entry name" value="MetalloPept_cat_dom_sf"/>
</dbReference>
<keyword evidence="1" id="KW-0732">Signal</keyword>
<dbReference type="EMBL" id="FQUS01000021">
    <property type="protein sequence ID" value="SHG19056.1"/>
    <property type="molecule type" value="Genomic_DNA"/>
</dbReference>
<reference evidence="4 5" key="1">
    <citation type="submission" date="2016-11" db="EMBL/GenBank/DDBJ databases">
        <authorList>
            <person name="Jaros S."/>
            <person name="Januszkiewicz K."/>
            <person name="Wedrychowicz H."/>
        </authorList>
    </citation>
    <scope>NUCLEOTIDE SEQUENCE [LARGE SCALE GENOMIC DNA]</scope>
    <source>
        <strain evidence="4 5">DSM 21986</strain>
    </source>
</reference>
<dbReference type="InterPro" id="IPR033413">
    <property type="entry name" value="DUF5117"/>
</dbReference>
<sequence>MIKSKLVTAMALCAAVLFAGSGCTFFQKTVQRDPQADNQQKASDKYEEIVEDAEPYEGYFDLYQKDSDLYLSVPAEKLNERFLMNFELARGIGASGLYGGTMLNIFEGLLVSFEKHEGKIFLVRHPHRYKASKGSPEAKAVDLTFGDSVVETAEIEAFNADSSRMLINVYDWFVGDLSGISTRVEQAVGENGRPGQASFDKDRSHLEKIQSFPENVNIQARLTFRNSGEHAPRTVADGRYIPVSLFYTMVKLPEEPMPPRKADDRTGYFMTVHKDFTDDSETFFQRYVNRWRLECGEESGEDDLCTPRKPITYYIDHTVPEEYREAMMSGVEAWSKAFKEAGFRNAVQARMLPDSVMAEDIRYPTLRWNTSDEPGYGAIGPSVVDPRTGEILDADILFEANMLLGSKEQYRQMVEPRTAIDEIFNVSDEELALMSRGVKTSSFYTEMNTQFDLVQSLLIAENQIKPGDPTPEEFVNQMLKWVTMHEVGHTLGLRHNFRSSVDTPLDRLYDKEWTEERGVFSSVMEYPSVNLSPEGQFRDGYYYNPGVGSYDRWVISYGYTPDDAEAREIARRAALEGHAYGTDEDARGPGAIDPHVNVYDLGSDPLEWGKGRAELLQSMIPDIADIALEDNEAYFEATDLFQSYLYQYARTLTPAVKYIGGQHQYRDHVGDPGGRKPFVPVSREKQQEALDMIITSAFNPDAMALPREIYQQMGANRWSHWGNENTYGGRVDYPLHRTLAGIQQSLLEQLLDPVRLARIRDTEVKFGAESTITIPDLMGQLTDAIWREISSSPGRNIESNRRDLQRVYLDVMTELLTDAPEGTPADARSVARRQLKSVHQLLEDRLRPPAHDFNEYTLAHLEESSARIEAALEAGLQLEN</sequence>
<dbReference type="Pfam" id="PF17148">
    <property type="entry name" value="DUF5117"/>
    <property type="match status" value="1"/>
</dbReference>
<protein>
    <recommendedName>
        <fullName evidence="6">Zinc-dependent metalloprotease</fullName>
    </recommendedName>
</protein>
<accession>A0A1M5HSY0</accession>
<evidence type="ECO:0000313" key="5">
    <source>
        <dbReference type="Proteomes" id="UP000184041"/>
    </source>
</evidence>
<dbReference type="Gene3D" id="3.40.390.10">
    <property type="entry name" value="Collagenase (Catalytic Domain)"/>
    <property type="match status" value="1"/>
</dbReference>
<evidence type="ECO:0000256" key="1">
    <source>
        <dbReference type="SAM" id="SignalP"/>
    </source>
</evidence>
<evidence type="ECO:0000313" key="4">
    <source>
        <dbReference type="EMBL" id="SHG19056.1"/>
    </source>
</evidence>
<dbReference type="PANTHER" id="PTHR38478:SF1">
    <property type="entry name" value="ZINC DEPENDENT METALLOPROTEASE DOMAIN LIPOPROTEIN"/>
    <property type="match status" value="1"/>
</dbReference>
<dbReference type="STRING" id="1194090.SAMN05443144_1218"/>
<dbReference type="PANTHER" id="PTHR38478">
    <property type="entry name" value="PEPTIDASE M1A AND M12B"/>
    <property type="match status" value="1"/>
</dbReference>
<gene>
    <name evidence="4" type="ORF">SAMN05443144_1218</name>
</gene>
<dbReference type="OrthoDB" id="9776599at2"/>
<keyword evidence="5" id="KW-1185">Reference proteome</keyword>
<feature type="domain" description="DUF5117" evidence="3">
    <location>
        <begin position="109"/>
        <end position="295"/>
    </location>
</feature>
<evidence type="ECO:0000259" key="2">
    <source>
        <dbReference type="Pfam" id="PF16313"/>
    </source>
</evidence>
<dbReference type="PROSITE" id="PS51257">
    <property type="entry name" value="PROKAR_LIPOPROTEIN"/>
    <property type="match status" value="1"/>
</dbReference>
<evidence type="ECO:0000259" key="3">
    <source>
        <dbReference type="Pfam" id="PF17148"/>
    </source>
</evidence>
<feature type="signal peptide" evidence="1">
    <location>
        <begin position="1"/>
        <end position="19"/>
    </location>
</feature>
<name>A0A1M5HSY0_9BACT</name>
<dbReference type="AlphaFoldDB" id="A0A1M5HSY0"/>
<dbReference type="Pfam" id="PF16313">
    <property type="entry name" value="DUF4953"/>
    <property type="match status" value="1"/>
</dbReference>
<feature type="domain" description="EcxA zinc-binding" evidence="2">
    <location>
        <begin position="468"/>
        <end position="790"/>
    </location>
</feature>
<dbReference type="InterPro" id="IPR032534">
    <property type="entry name" value="EcxA_zinc-bd"/>
</dbReference>
<evidence type="ECO:0008006" key="6">
    <source>
        <dbReference type="Google" id="ProtNLM"/>
    </source>
</evidence>
<dbReference type="GO" id="GO:0008237">
    <property type="term" value="F:metallopeptidase activity"/>
    <property type="evidence" value="ECO:0007669"/>
    <property type="project" value="InterPro"/>
</dbReference>
<dbReference type="SUPFAM" id="SSF55486">
    <property type="entry name" value="Metalloproteases ('zincins'), catalytic domain"/>
    <property type="match status" value="1"/>
</dbReference>
<proteinExistence type="predicted"/>
<dbReference type="CDD" id="cd04276">
    <property type="entry name" value="ZnMc_MMP_like_2"/>
    <property type="match status" value="1"/>
</dbReference>